<evidence type="ECO:0000313" key="2">
    <source>
        <dbReference type="Proteomes" id="UP000009168"/>
    </source>
</evidence>
<dbReference type="GeneID" id="7846851"/>
<organism evidence="1 2">
    <name type="scientific">Tetrahymena thermophila (strain SB210)</name>
    <dbReference type="NCBI Taxonomy" id="312017"/>
    <lineage>
        <taxon>Eukaryota</taxon>
        <taxon>Sar</taxon>
        <taxon>Alveolata</taxon>
        <taxon>Ciliophora</taxon>
        <taxon>Intramacronucleata</taxon>
        <taxon>Oligohymenophorea</taxon>
        <taxon>Hymenostomatida</taxon>
        <taxon>Tetrahymenina</taxon>
        <taxon>Tetrahymenidae</taxon>
        <taxon>Tetrahymena</taxon>
    </lineage>
</organism>
<name>I7M8K9_TETTS</name>
<evidence type="ECO:0000313" key="1">
    <source>
        <dbReference type="EMBL" id="EAR98377.2"/>
    </source>
</evidence>
<gene>
    <name evidence="1" type="ORF">TTHERM_00289050</name>
</gene>
<accession>I7M8K9</accession>
<dbReference type="Proteomes" id="UP000009168">
    <property type="component" value="Unassembled WGS sequence"/>
</dbReference>
<dbReference type="Gene3D" id="3.90.226.10">
    <property type="entry name" value="2-enoyl-CoA Hydratase, Chain A, domain 1"/>
    <property type="match status" value="1"/>
</dbReference>
<keyword evidence="2" id="KW-1185">Reference proteome</keyword>
<dbReference type="EMBL" id="GG662651">
    <property type="protein sequence ID" value="EAR98377.2"/>
    <property type="molecule type" value="Genomic_DNA"/>
</dbReference>
<dbReference type="SUPFAM" id="SSF52096">
    <property type="entry name" value="ClpP/crotonase"/>
    <property type="match status" value="1"/>
</dbReference>
<protein>
    <submittedName>
        <fullName evidence="1">Peptidase family S49 protein</fullName>
    </submittedName>
</protein>
<dbReference type="RefSeq" id="XP_001018622.2">
    <property type="nucleotide sequence ID" value="XM_001018622.2"/>
</dbReference>
<dbReference type="AlphaFoldDB" id="I7M8K9"/>
<dbReference type="PANTHER" id="PTHR33209">
    <property type="entry name" value="PROTEASE 4"/>
    <property type="match status" value="1"/>
</dbReference>
<dbReference type="InParanoid" id="I7M8K9"/>
<dbReference type="PANTHER" id="PTHR33209:SF2">
    <property type="entry name" value="CHROMOSOME UNDETERMINED SCAFFOLD_55, WHOLE GENOME SHOTGUN SEQUENCE"/>
    <property type="match status" value="1"/>
</dbReference>
<sequence>MFSKGFKVVHFKIHSNISSRITDKLFNVSQTIIRQRPSLVAVSINSDGGSITQAKNIVSILKDISYKTSAPIYTFGEDRVFGAANIVLVGANRCFSSKHSMIGQFGFSQIITETSEFNKEYGIATTYCSEATKGKKLDSNTPFTEEDKKWINNVLSDREEELKKELIKLRAEKFHEKNLSNEQLNSSLFQKDIVFGQEAQNLGFIDGVATFEQIVNTEFPDAKVKLVVNRRLFGYGDSAYVPGIFDYFSPLALQVMNMKV</sequence>
<dbReference type="KEGG" id="tet:TTHERM_00289050"/>
<dbReference type="InterPro" id="IPR029045">
    <property type="entry name" value="ClpP/crotonase-like_dom_sf"/>
</dbReference>
<reference evidence="2" key="1">
    <citation type="journal article" date="2006" name="PLoS Biol.">
        <title>Macronuclear genome sequence of the ciliate Tetrahymena thermophila, a model eukaryote.</title>
        <authorList>
            <person name="Eisen J.A."/>
            <person name="Coyne R.S."/>
            <person name="Wu M."/>
            <person name="Wu D."/>
            <person name="Thiagarajan M."/>
            <person name="Wortman J.R."/>
            <person name="Badger J.H."/>
            <person name="Ren Q."/>
            <person name="Amedeo P."/>
            <person name="Jones K.M."/>
            <person name="Tallon L.J."/>
            <person name="Delcher A.L."/>
            <person name="Salzberg S.L."/>
            <person name="Silva J.C."/>
            <person name="Haas B.J."/>
            <person name="Majoros W.H."/>
            <person name="Farzad M."/>
            <person name="Carlton J.M."/>
            <person name="Smith R.K. Jr."/>
            <person name="Garg J."/>
            <person name="Pearlman R.E."/>
            <person name="Karrer K.M."/>
            <person name="Sun L."/>
            <person name="Manning G."/>
            <person name="Elde N.C."/>
            <person name="Turkewitz A.P."/>
            <person name="Asai D.J."/>
            <person name="Wilkes D.E."/>
            <person name="Wang Y."/>
            <person name="Cai H."/>
            <person name="Collins K."/>
            <person name="Stewart B.A."/>
            <person name="Lee S.R."/>
            <person name="Wilamowska K."/>
            <person name="Weinberg Z."/>
            <person name="Ruzzo W.L."/>
            <person name="Wloga D."/>
            <person name="Gaertig J."/>
            <person name="Frankel J."/>
            <person name="Tsao C.-C."/>
            <person name="Gorovsky M.A."/>
            <person name="Keeling P.J."/>
            <person name="Waller R.F."/>
            <person name="Patron N.J."/>
            <person name="Cherry J.M."/>
            <person name="Stover N.A."/>
            <person name="Krieger C.J."/>
            <person name="del Toro C."/>
            <person name="Ryder H.F."/>
            <person name="Williamson S.C."/>
            <person name="Barbeau R.A."/>
            <person name="Hamilton E.P."/>
            <person name="Orias E."/>
        </authorList>
    </citation>
    <scope>NUCLEOTIDE SEQUENCE [LARGE SCALE GENOMIC DNA]</scope>
    <source>
        <strain evidence="2">SB210</strain>
    </source>
</reference>
<proteinExistence type="predicted"/>
<dbReference type="OrthoDB" id="311666at2759"/>